<dbReference type="AlphaFoldDB" id="A0A382GQY1"/>
<accession>A0A382GQY1</accession>
<name>A0A382GQY1_9ZZZZ</name>
<gene>
    <name evidence="1" type="ORF">METZ01_LOCUS230394</name>
</gene>
<proteinExistence type="predicted"/>
<organism evidence="1">
    <name type="scientific">marine metagenome</name>
    <dbReference type="NCBI Taxonomy" id="408172"/>
    <lineage>
        <taxon>unclassified sequences</taxon>
        <taxon>metagenomes</taxon>
        <taxon>ecological metagenomes</taxon>
    </lineage>
</organism>
<dbReference type="EMBL" id="UINC01056928">
    <property type="protein sequence ID" value="SVB77540.1"/>
    <property type="molecule type" value="Genomic_DNA"/>
</dbReference>
<sequence length="54" mass="6051">MMNQYLPDSGSKVNGLEQPFHPWRVYCHLLHIPSEMGGDQGEGWNGGVVSLFPH</sequence>
<reference evidence="1" key="1">
    <citation type="submission" date="2018-05" db="EMBL/GenBank/DDBJ databases">
        <authorList>
            <person name="Lanie J.A."/>
            <person name="Ng W.-L."/>
            <person name="Kazmierczak K.M."/>
            <person name="Andrzejewski T.M."/>
            <person name="Davidsen T.M."/>
            <person name="Wayne K.J."/>
            <person name="Tettelin H."/>
            <person name="Glass J.I."/>
            <person name="Rusch D."/>
            <person name="Podicherti R."/>
            <person name="Tsui H.-C.T."/>
            <person name="Winkler M.E."/>
        </authorList>
    </citation>
    <scope>NUCLEOTIDE SEQUENCE</scope>
</reference>
<protein>
    <submittedName>
        <fullName evidence="1">Uncharacterized protein</fullName>
    </submittedName>
</protein>
<evidence type="ECO:0000313" key="1">
    <source>
        <dbReference type="EMBL" id="SVB77540.1"/>
    </source>
</evidence>